<evidence type="ECO:0000313" key="3">
    <source>
        <dbReference type="WBParaSite" id="PSAMB.scaffold2301size24046.g17287.t1"/>
    </source>
</evidence>
<dbReference type="Proteomes" id="UP000887566">
    <property type="component" value="Unplaced"/>
</dbReference>
<protein>
    <submittedName>
        <fullName evidence="3">Uncharacterized protein</fullName>
    </submittedName>
</protein>
<evidence type="ECO:0000256" key="1">
    <source>
        <dbReference type="SAM" id="MobiDB-lite"/>
    </source>
</evidence>
<dbReference type="WBParaSite" id="PSAMB.scaffold2301size24046.g17287.t1">
    <property type="protein sequence ID" value="PSAMB.scaffold2301size24046.g17287.t1"/>
    <property type="gene ID" value="PSAMB.scaffold2301size24046.g17287"/>
</dbReference>
<proteinExistence type="predicted"/>
<accession>A0A914VRY6</accession>
<reference evidence="3" key="1">
    <citation type="submission" date="2022-11" db="UniProtKB">
        <authorList>
            <consortium name="WormBaseParasite"/>
        </authorList>
    </citation>
    <scope>IDENTIFICATION</scope>
</reference>
<feature type="region of interest" description="Disordered" evidence="1">
    <location>
        <begin position="1"/>
        <end position="23"/>
    </location>
</feature>
<evidence type="ECO:0000313" key="2">
    <source>
        <dbReference type="Proteomes" id="UP000887566"/>
    </source>
</evidence>
<sequence length="158" mass="17124">MSSASSSSSRVGCLRRRTLPAPSNHRHLRRIGSRDGQSECCSSALDAADRNNTCTATRTLRSCYARGYSRNSMAYDAQRIESDRLLQTLKQTAFRTDRLVGASTLTSPPAGGRRIRFLRALSGSKGTRGKSSLARKDERRALRSVVGAALFAAKGDDG</sequence>
<name>A0A914VRY6_9BILA</name>
<feature type="compositionally biased region" description="Basic residues" evidence="1">
    <location>
        <begin position="13"/>
        <end position="23"/>
    </location>
</feature>
<keyword evidence="2" id="KW-1185">Reference proteome</keyword>
<dbReference type="AlphaFoldDB" id="A0A914VRY6"/>
<organism evidence="2 3">
    <name type="scientific">Plectus sambesii</name>
    <dbReference type="NCBI Taxonomy" id="2011161"/>
    <lineage>
        <taxon>Eukaryota</taxon>
        <taxon>Metazoa</taxon>
        <taxon>Ecdysozoa</taxon>
        <taxon>Nematoda</taxon>
        <taxon>Chromadorea</taxon>
        <taxon>Plectida</taxon>
        <taxon>Plectina</taxon>
        <taxon>Plectoidea</taxon>
        <taxon>Plectidae</taxon>
        <taxon>Plectus</taxon>
    </lineage>
</organism>